<keyword evidence="2" id="KW-0812">Transmembrane</keyword>
<dbReference type="Proteomes" id="UP000176244">
    <property type="component" value="Unassembled WGS sequence"/>
</dbReference>
<feature type="transmembrane region" description="Helical" evidence="2">
    <location>
        <begin position="106"/>
        <end position="124"/>
    </location>
</feature>
<protein>
    <submittedName>
        <fullName evidence="3">Uncharacterized protein</fullName>
    </submittedName>
</protein>
<comment type="caution">
    <text evidence="3">The sequence shown here is derived from an EMBL/GenBank/DDBJ whole genome shotgun (WGS) entry which is preliminary data.</text>
</comment>
<name>A0A1F2PET2_9FIRM</name>
<feature type="transmembrane region" description="Helical" evidence="2">
    <location>
        <begin position="12"/>
        <end position="32"/>
    </location>
</feature>
<sequence>MLEIKNPEKQNIIIALIVAVLGIAIIFVPFVIKAVVSYQFYFTYVGVVIIVFSLGYAIFFYRRYRQFETFMAKKDEALVWEYDEAQYEGFIGELNQIQKNSEKKKIWVLLGIELVISVLLVIMLSEGSKWLGFVFFGFFATMSVLFTIVFPQSFKYRALVKPYVTIIHEDSAYIMGRFHKWTKAQAKLKNYDNGEKMYKVLAINYEALTRNGKLFQEWTAVIPNPDDSRMIADAKTWVGRINKFTRLHEKQMSERKSGSEKLFEKMLGKGKNDNKKLEKATDSKARK</sequence>
<dbReference type="AlphaFoldDB" id="A0A1F2PET2"/>
<evidence type="ECO:0000313" key="4">
    <source>
        <dbReference type="EMBL" id="TYC87943.1"/>
    </source>
</evidence>
<dbReference type="EMBL" id="LKEU01000042">
    <property type="protein sequence ID" value="OFV69382.1"/>
    <property type="molecule type" value="Genomic_DNA"/>
</dbReference>
<evidence type="ECO:0000313" key="3">
    <source>
        <dbReference type="EMBL" id="OFV69382.1"/>
    </source>
</evidence>
<feature type="region of interest" description="Disordered" evidence="1">
    <location>
        <begin position="249"/>
        <end position="287"/>
    </location>
</feature>
<organism evidence="3 5">
    <name type="scientific">Acetobacterium wieringae</name>
    <dbReference type="NCBI Taxonomy" id="52694"/>
    <lineage>
        <taxon>Bacteria</taxon>
        <taxon>Bacillati</taxon>
        <taxon>Bacillota</taxon>
        <taxon>Clostridia</taxon>
        <taxon>Eubacteriales</taxon>
        <taxon>Eubacteriaceae</taxon>
        <taxon>Acetobacterium</taxon>
    </lineage>
</organism>
<evidence type="ECO:0000256" key="2">
    <source>
        <dbReference type="SAM" id="Phobius"/>
    </source>
</evidence>
<keyword evidence="2" id="KW-0472">Membrane</keyword>
<keyword evidence="2" id="KW-1133">Transmembrane helix</keyword>
<evidence type="ECO:0000313" key="5">
    <source>
        <dbReference type="Proteomes" id="UP000176244"/>
    </source>
</evidence>
<feature type="transmembrane region" description="Helical" evidence="2">
    <location>
        <begin position="130"/>
        <end position="151"/>
    </location>
</feature>
<dbReference type="RefSeq" id="WP_070372490.1">
    <property type="nucleotide sequence ID" value="NZ_JAYFRG010000015.1"/>
</dbReference>
<dbReference type="OrthoDB" id="1764370at2"/>
<dbReference type="Proteomes" id="UP000322619">
    <property type="component" value="Unassembled WGS sequence"/>
</dbReference>
<evidence type="ECO:0000256" key="1">
    <source>
        <dbReference type="SAM" id="MobiDB-lite"/>
    </source>
</evidence>
<proteinExistence type="predicted"/>
<reference evidence="3 5" key="1">
    <citation type="submission" date="2015-09" db="EMBL/GenBank/DDBJ databases">
        <title>Genome sequence of Acetobacterium wieringae DSM 1911.</title>
        <authorList>
            <person name="Poehlein A."/>
            <person name="Bengelsdorf F.R."/>
            <person name="Schiel-Bengelsdorf B."/>
            <person name="Duerre P."/>
            <person name="Daniel R."/>
        </authorList>
    </citation>
    <scope>NUCLEOTIDE SEQUENCE [LARGE SCALE GENOMIC DNA]</scope>
    <source>
        <strain evidence="3 5">DSM 1911</strain>
    </source>
</reference>
<evidence type="ECO:0000313" key="6">
    <source>
        <dbReference type="Proteomes" id="UP000322619"/>
    </source>
</evidence>
<gene>
    <name evidence="3" type="ORF">ACWI_32400</name>
    <name evidence="4" type="ORF">FXB42_03475</name>
</gene>
<dbReference type="EMBL" id="VSLA01000003">
    <property type="protein sequence ID" value="TYC87943.1"/>
    <property type="molecule type" value="Genomic_DNA"/>
</dbReference>
<reference evidence="4 6" key="2">
    <citation type="submission" date="2019-08" db="EMBL/GenBank/DDBJ databases">
        <title>Isolation and enrichment of carboxydotrophic bacteria from anaerobic sludge for the production of bio-based chemicals from syngas.</title>
        <authorList>
            <person name="Antares A.L."/>
            <person name="Moreira J."/>
            <person name="Diender M."/>
            <person name="Parshina S.N."/>
            <person name="Stams A.J.M."/>
            <person name="Alves M."/>
            <person name="Alves J.I."/>
            <person name="Sousa D.Z."/>
        </authorList>
    </citation>
    <scope>NUCLEOTIDE SEQUENCE [LARGE SCALE GENOMIC DNA]</scope>
    <source>
        <strain evidence="4 6">JM</strain>
    </source>
</reference>
<feature type="transmembrane region" description="Helical" evidence="2">
    <location>
        <begin position="38"/>
        <end position="61"/>
    </location>
</feature>
<accession>A0A1F2PET2</accession>